<reference evidence="3 4" key="1">
    <citation type="submission" date="2023-03" db="EMBL/GenBank/DDBJ databases">
        <title>High-quality genome of Scylla paramamosain provides insights in environmental adaptation.</title>
        <authorList>
            <person name="Zhang L."/>
        </authorList>
    </citation>
    <scope>NUCLEOTIDE SEQUENCE [LARGE SCALE GENOMIC DNA]</scope>
    <source>
        <strain evidence="3">LZ_2023a</strain>
        <tissue evidence="3">Muscle</tissue>
    </source>
</reference>
<evidence type="ECO:0000256" key="2">
    <source>
        <dbReference type="SAM" id="MobiDB-lite"/>
    </source>
</evidence>
<keyword evidence="4" id="KW-1185">Reference proteome</keyword>
<accession>A0AAW0TNE9</accession>
<comment type="caution">
    <text evidence="3">The sequence shown here is derived from an EMBL/GenBank/DDBJ whole genome shotgun (WGS) entry which is preliminary data.</text>
</comment>
<organism evidence="3 4">
    <name type="scientific">Scylla paramamosain</name>
    <name type="common">Mud crab</name>
    <dbReference type="NCBI Taxonomy" id="85552"/>
    <lineage>
        <taxon>Eukaryota</taxon>
        <taxon>Metazoa</taxon>
        <taxon>Ecdysozoa</taxon>
        <taxon>Arthropoda</taxon>
        <taxon>Crustacea</taxon>
        <taxon>Multicrustacea</taxon>
        <taxon>Malacostraca</taxon>
        <taxon>Eumalacostraca</taxon>
        <taxon>Eucarida</taxon>
        <taxon>Decapoda</taxon>
        <taxon>Pleocyemata</taxon>
        <taxon>Brachyura</taxon>
        <taxon>Eubrachyura</taxon>
        <taxon>Portunoidea</taxon>
        <taxon>Portunidae</taxon>
        <taxon>Portuninae</taxon>
        <taxon>Scylla</taxon>
    </lineage>
</organism>
<keyword evidence="1" id="KW-0175">Coiled coil</keyword>
<protein>
    <submittedName>
        <fullName evidence="3">Uncharacterized protein</fullName>
    </submittedName>
</protein>
<feature type="region of interest" description="Disordered" evidence="2">
    <location>
        <begin position="270"/>
        <end position="318"/>
    </location>
</feature>
<dbReference type="EMBL" id="JARAKH010000028">
    <property type="protein sequence ID" value="KAK8389230.1"/>
    <property type="molecule type" value="Genomic_DNA"/>
</dbReference>
<evidence type="ECO:0000256" key="1">
    <source>
        <dbReference type="SAM" id="Coils"/>
    </source>
</evidence>
<dbReference type="Proteomes" id="UP001487740">
    <property type="component" value="Unassembled WGS sequence"/>
</dbReference>
<gene>
    <name evidence="3" type="ORF">O3P69_020876</name>
</gene>
<evidence type="ECO:0000313" key="3">
    <source>
        <dbReference type="EMBL" id="KAK8389230.1"/>
    </source>
</evidence>
<name>A0AAW0TNE9_SCYPA</name>
<feature type="region of interest" description="Disordered" evidence="2">
    <location>
        <begin position="234"/>
        <end position="255"/>
    </location>
</feature>
<feature type="coiled-coil region" evidence="1">
    <location>
        <begin position="67"/>
        <end position="105"/>
    </location>
</feature>
<sequence length="318" mass="35423">MDLIAAMLAGMGQEMAVDHEAQAQRACEQAQRADDQVCHLEDVLQSSIASLKAKRQQYTNQACDIVRNELLDKVQTLEGEVQGLREEVRTEKQRHELAAVRAKEQAAPRVLAGTTGVADLLGPAWGHWQEPSARGPRSIVSEPAEVYRACLKKRTREWGETLSQLAQDVEVLVRRSYPMAPEEMIVVLGRDSFIDALDDQQVQIYVKQAHPGDLQVALVAVQAMKETYDRRMRNVREDEDESPSSSNEDVVGLPKTGMSVEQVARLVTGDLDPELGARDAPLGGAADSPQPMPLSPQRPRRQRRRPGWTRDFCDVLED</sequence>
<proteinExistence type="predicted"/>
<feature type="compositionally biased region" description="Basic residues" evidence="2">
    <location>
        <begin position="298"/>
        <end position="307"/>
    </location>
</feature>
<dbReference type="AlphaFoldDB" id="A0AAW0TNE9"/>
<evidence type="ECO:0000313" key="4">
    <source>
        <dbReference type="Proteomes" id="UP001487740"/>
    </source>
</evidence>